<name>A0A8S3WCK1_PARAO</name>
<comment type="caution">
    <text evidence="8">The sequence shown here is derived from an EMBL/GenBank/DDBJ whole genome shotgun (WGS) entry which is preliminary data.</text>
</comment>
<dbReference type="AlphaFoldDB" id="A0A8S3WCK1"/>
<dbReference type="GO" id="GO:0003941">
    <property type="term" value="F:L-serine ammonia-lyase activity"/>
    <property type="evidence" value="ECO:0007669"/>
    <property type="project" value="TreeGrafter"/>
</dbReference>
<feature type="domain" description="Tryptophan synthase beta chain-like PALP" evidence="7">
    <location>
        <begin position="6"/>
        <end position="198"/>
    </location>
</feature>
<evidence type="ECO:0000256" key="4">
    <source>
        <dbReference type="ARBA" id="ARBA00023239"/>
    </source>
</evidence>
<accession>A0A8S3WCK1</accession>
<dbReference type="PANTHER" id="PTHR48078">
    <property type="entry name" value="THREONINE DEHYDRATASE, MITOCHONDRIAL-RELATED"/>
    <property type="match status" value="1"/>
</dbReference>
<dbReference type="InterPro" id="IPR001926">
    <property type="entry name" value="TrpB-like_PALP"/>
</dbReference>
<dbReference type="GO" id="GO:0006565">
    <property type="term" value="P:L-serine catabolic process"/>
    <property type="evidence" value="ECO:0007669"/>
    <property type="project" value="TreeGrafter"/>
</dbReference>
<dbReference type="Pfam" id="PF00291">
    <property type="entry name" value="PALP"/>
    <property type="match status" value="2"/>
</dbReference>
<dbReference type="OrthoDB" id="4418812at2759"/>
<dbReference type="FunFam" id="3.40.50.1100:FF:000007">
    <property type="entry name" value="L-threonine dehydratase catabolic TdcB"/>
    <property type="match status" value="1"/>
</dbReference>
<dbReference type="FunFam" id="3.40.50.1100:FF:000005">
    <property type="entry name" value="Threonine dehydratase catabolic"/>
    <property type="match status" value="1"/>
</dbReference>
<evidence type="ECO:0000313" key="8">
    <source>
        <dbReference type="EMBL" id="CAG4954089.1"/>
    </source>
</evidence>
<protein>
    <recommendedName>
        <fullName evidence="5">L-serine deaminase</fullName>
    </recommendedName>
    <alternativeName>
        <fullName evidence="6">L-threonine dehydratase</fullName>
    </alternativeName>
</protein>
<dbReference type="PANTHER" id="PTHR48078:SF19">
    <property type="entry name" value="ACT DOMAIN-CONTAINING PROTEIN"/>
    <property type="match status" value="1"/>
</dbReference>
<gene>
    <name evidence="8" type="ORF">PAPOLLO_LOCUS5035</name>
</gene>
<evidence type="ECO:0000256" key="2">
    <source>
        <dbReference type="ARBA" id="ARBA00010869"/>
    </source>
</evidence>
<keyword evidence="4" id="KW-0456">Lyase</keyword>
<reference evidence="8" key="1">
    <citation type="submission" date="2021-04" db="EMBL/GenBank/DDBJ databases">
        <authorList>
            <person name="Tunstrom K."/>
        </authorList>
    </citation>
    <scope>NUCLEOTIDE SEQUENCE</scope>
</reference>
<organism evidence="8 9">
    <name type="scientific">Parnassius apollo</name>
    <name type="common">Apollo butterfly</name>
    <name type="synonym">Papilio apollo</name>
    <dbReference type="NCBI Taxonomy" id="110799"/>
    <lineage>
        <taxon>Eukaryota</taxon>
        <taxon>Metazoa</taxon>
        <taxon>Ecdysozoa</taxon>
        <taxon>Arthropoda</taxon>
        <taxon>Hexapoda</taxon>
        <taxon>Insecta</taxon>
        <taxon>Pterygota</taxon>
        <taxon>Neoptera</taxon>
        <taxon>Endopterygota</taxon>
        <taxon>Lepidoptera</taxon>
        <taxon>Glossata</taxon>
        <taxon>Ditrysia</taxon>
        <taxon>Papilionoidea</taxon>
        <taxon>Papilionidae</taxon>
        <taxon>Parnassiinae</taxon>
        <taxon>Parnassini</taxon>
        <taxon>Parnassius</taxon>
        <taxon>Parnassius</taxon>
    </lineage>
</organism>
<comment type="cofactor">
    <cofactor evidence="1">
        <name>pyridoxal 5'-phosphate</name>
        <dbReference type="ChEBI" id="CHEBI:597326"/>
    </cofactor>
</comment>
<evidence type="ECO:0000256" key="5">
    <source>
        <dbReference type="ARBA" id="ARBA00041766"/>
    </source>
</evidence>
<feature type="domain" description="Tryptophan synthase beta chain-like PALP" evidence="7">
    <location>
        <begin position="507"/>
        <end position="688"/>
    </location>
</feature>
<evidence type="ECO:0000256" key="3">
    <source>
        <dbReference type="ARBA" id="ARBA00022898"/>
    </source>
</evidence>
<dbReference type="InterPro" id="IPR050147">
    <property type="entry name" value="Ser/Thr_Dehydratase"/>
</dbReference>
<dbReference type="GO" id="GO:0009097">
    <property type="term" value="P:isoleucine biosynthetic process"/>
    <property type="evidence" value="ECO:0007669"/>
    <property type="project" value="TreeGrafter"/>
</dbReference>
<evidence type="ECO:0000313" key="9">
    <source>
        <dbReference type="Proteomes" id="UP000691718"/>
    </source>
</evidence>
<keyword evidence="9" id="KW-1185">Reference proteome</keyword>
<comment type="similarity">
    <text evidence="2">Belongs to the serine/threonine dehydratase family.</text>
</comment>
<evidence type="ECO:0000256" key="6">
    <source>
        <dbReference type="ARBA" id="ARBA00042605"/>
    </source>
</evidence>
<dbReference type="EMBL" id="CAJQZP010000288">
    <property type="protein sequence ID" value="CAG4954089.1"/>
    <property type="molecule type" value="Genomic_DNA"/>
</dbReference>
<dbReference type="GO" id="GO:0004794">
    <property type="term" value="F:threonine deaminase activity"/>
    <property type="evidence" value="ECO:0007669"/>
    <property type="project" value="TreeGrafter"/>
</dbReference>
<evidence type="ECO:0000256" key="1">
    <source>
        <dbReference type="ARBA" id="ARBA00001933"/>
    </source>
</evidence>
<proteinExistence type="inferred from homology"/>
<sequence length="735" mass="80563">MTKCGNFGVKPVLHGDNISEAKLYAMTLGKEKKMMYINGYDHPNIIEGQGIAGVEILEQIPDVDAIIIPVGGGSLIAGVCAFSKHLKPNVEIYGVETDLTCSMVESLRKNERIYFPIDSTIADGLAVNKVGVNTFHTIKGLVDKMVVVKEDWVARAVMHIVEQERFVVEGSGAVSVAAVIAGLFPNLKGKKVVCILTGGNIDTTILARALERGMAAEGRLVKFKVTVSDRPGGMADLCYLMANCGVTLRDCIPERAWVKGDVFRCELKVIAETRGWDHTRELMDIIKKNYKEYYFPDFDEQPEKSTARRGPCLAPNPICMQNFKERGAFYSLSKLRTEQKEIGVITASLGNWAMILIDDDWIAKALLHLVEDEKFIAEGAAAAPLASLMALPRALIELKDKTVVCVLSGGNLEPILIRSLERAQALEGRIITVNVTLPGLEISNLQKIFNIIAKLGCNVIRHTVEESWGVESYMNDINEDFDELCDPENPKKIKYEDVVDAASRSRPLITVTPCYESQPQNAFGMKLYYKLEFVLKTGSFKERGALNVLQMLPQDKKKIGVVLASMGNQAIGICYYGGKLHIPVVVVMPKGVPLIKLQICKNFGAKVIVEGNDLQESQKHARAIARDKGLTFINGRDHPHVLIGYGGVALEILEQVPTVDAVIVPVGTGGLVAAVATVIKHSKPNCLVYMLVEEDWIARAVLHLVEKERFVVEGAGACTVAAILSSLVPELKTKK</sequence>
<dbReference type="Proteomes" id="UP000691718">
    <property type="component" value="Unassembled WGS sequence"/>
</dbReference>
<evidence type="ECO:0000259" key="7">
    <source>
        <dbReference type="Pfam" id="PF00291"/>
    </source>
</evidence>
<keyword evidence="3" id="KW-0663">Pyridoxal phosphate</keyword>
<dbReference type="GO" id="GO:0006567">
    <property type="term" value="P:L-threonine catabolic process"/>
    <property type="evidence" value="ECO:0007669"/>
    <property type="project" value="TreeGrafter"/>
</dbReference>